<sequence>MSIIANISKYTSEQADAAQERDVVGFLLLHRIEWTDRHPGLMLVAVGLLIVLSSVLEEVLP</sequence>
<gene>
    <name evidence="2" type="ORF">ACFPO9_19695</name>
</gene>
<keyword evidence="3" id="KW-1185">Reference proteome</keyword>
<keyword evidence="1" id="KW-1133">Transmembrane helix</keyword>
<evidence type="ECO:0000256" key="1">
    <source>
        <dbReference type="SAM" id="Phobius"/>
    </source>
</evidence>
<keyword evidence="1" id="KW-0472">Membrane</keyword>
<organism evidence="2 3">
    <name type="scientific">Massilia aerilata</name>
    <dbReference type="NCBI Taxonomy" id="453817"/>
    <lineage>
        <taxon>Bacteria</taxon>
        <taxon>Pseudomonadati</taxon>
        <taxon>Pseudomonadota</taxon>
        <taxon>Betaproteobacteria</taxon>
        <taxon>Burkholderiales</taxon>
        <taxon>Oxalobacteraceae</taxon>
        <taxon>Telluria group</taxon>
        <taxon>Massilia</taxon>
    </lineage>
</organism>
<evidence type="ECO:0000313" key="3">
    <source>
        <dbReference type="Proteomes" id="UP001596086"/>
    </source>
</evidence>
<protein>
    <submittedName>
        <fullName evidence="2">Uncharacterized protein</fullName>
    </submittedName>
</protein>
<dbReference type="RefSeq" id="WP_379773821.1">
    <property type="nucleotide sequence ID" value="NZ_JBHSMZ010000016.1"/>
</dbReference>
<proteinExistence type="predicted"/>
<reference evidence="3" key="1">
    <citation type="journal article" date="2019" name="Int. J. Syst. Evol. Microbiol.">
        <title>The Global Catalogue of Microorganisms (GCM) 10K type strain sequencing project: providing services to taxonomists for standard genome sequencing and annotation.</title>
        <authorList>
            <consortium name="The Broad Institute Genomics Platform"/>
            <consortium name="The Broad Institute Genome Sequencing Center for Infectious Disease"/>
            <person name="Wu L."/>
            <person name="Ma J."/>
        </authorList>
    </citation>
    <scope>NUCLEOTIDE SEQUENCE [LARGE SCALE GENOMIC DNA]</scope>
    <source>
        <strain evidence="3">CGMCC 4.5798</strain>
    </source>
</reference>
<dbReference type="EMBL" id="JBHSMZ010000016">
    <property type="protein sequence ID" value="MFC5550747.1"/>
    <property type="molecule type" value="Genomic_DNA"/>
</dbReference>
<name>A0ABW0S5W8_9BURK</name>
<feature type="transmembrane region" description="Helical" evidence="1">
    <location>
        <begin position="40"/>
        <end position="56"/>
    </location>
</feature>
<comment type="caution">
    <text evidence="2">The sequence shown here is derived from an EMBL/GenBank/DDBJ whole genome shotgun (WGS) entry which is preliminary data.</text>
</comment>
<evidence type="ECO:0000313" key="2">
    <source>
        <dbReference type="EMBL" id="MFC5550747.1"/>
    </source>
</evidence>
<keyword evidence="1" id="KW-0812">Transmembrane</keyword>
<accession>A0ABW0S5W8</accession>
<dbReference type="Proteomes" id="UP001596086">
    <property type="component" value="Unassembled WGS sequence"/>
</dbReference>